<dbReference type="InterPro" id="IPR051081">
    <property type="entry name" value="HTH_MetalResp_TranReg"/>
</dbReference>
<keyword evidence="2" id="KW-0238">DNA-binding</keyword>
<feature type="domain" description="HTH arsR-type" evidence="4">
    <location>
        <begin position="262"/>
        <end position="350"/>
    </location>
</feature>
<dbReference type="PANTHER" id="PTHR33154:SF18">
    <property type="entry name" value="ARSENICAL RESISTANCE OPERON REPRESSOR"/>
    <property type="match status" value="1"/>
</dbReference>
<evidence type="ECO:0000259" key="4">
    <source>
        <dbReference type="PROSITE" id="PS50987"/>
    </source>
</evidence>
<evidence type="ECO:0000256" key="3">
    <source>
        <dbReference type="ARBA" id="ARBA00023163"/>
    </source>
</evidence>
<dbReference type="RefSeq" id="WP_343129357.1">
    <property type="nucleotide sequence ID" value="NZ_JBCITK010000001.1"/>
</dbReference>
<accession>A0ABU9VEZ9</accession>
<dbReference type="EMBL" id="JBCITK010000001">
    <property type="protein sequence ID" value="MEN0642212.1"/>
    <property type="molecule type" value="Genomic_DNA"/>
</dbReference>
<dbReference type="PROSITE" id="PS50987">
    <property type="entry name" value="HTH_ARSR_2"/>
    <property type="match status" value="1"/>
</dbReference>
<dbReference type="InterPro" id="IPR036388">
    <property type="entry name" value="WH-like_DNA-bd_sf"/>
</dbReference>
<dbReference type="CDD" id="cd00090">
    <property type="entry name" value="HTH_ARSR"/>
    <property type="match status" value="1"/>
</dbReference>
<dbReference type="Proteomes" id="UP001418796">
    <property type="component" value="Unassembled WGS sequence"/>
</dbReference>
<evidence type="ECO:0000256" key="2">
    <source>
        <dbReference type="ARBA" id="ARBA00023125"/>
    </source>
</evidence>
<proteinExistence type="predicted"/>
<dbReference type="InterPro" id="IPR011991">
    <property type="entry name" value="ArsR-like_HTH"/>
</dbReference>
<dbReference type="Gene3D" id="1.10.10.10">
    <property type="entry name" value="Winged helix-like DNA-binding domain superfamily/Winged helix DNA-binding domain"/>
    <property type="match status" value="1"/>
</dbReference>
<organism evidence="5 6">
    <name type="scientific">Alkalicoccobacillus gibsonii</name>
    <dbReference type="NCBI Taxonomy" id="79881"/>
    <lineage>
        <taxon>Bacteria</taxon>
        <taxon>Bacillati</taxon>
        <taxon>Bacillota</taxon>
        <taxon>Bacilli</taxon>
        <taxon>Bacillales</taxon>
        <taxon>Bacillaceae</taxon>
        <taxon>Alkalicoccobacillus</taxon>
    </lineage>
</organism>
<dbReference type="PANTHER" id="PTHR33154">
    <property type="entry name" value="TRANSCRIPTIONAL REGULATOR, ARSR FAMILY"/>
    <property type="match status" value="1"/>
</dbReference>
<sequence>MNILDYSNPFREGYSIEFKHSLLWEAALGIAAITHKKINHSLTEQDFFAPINQDTISSQLKTELDTVHTRNTWKALLQLLHHLDDHSLDSFQSLVHSLEEAELRKICLPYLNQELEETVIKAAKGDSGAIKSIATANKHISFMPDYIMYLCTTEIGPLKKHLISVMTGWFEEILKPKQHSLEDMLNRDIKAKRAKQRTYSHMDEFVAYVTDGIDYSPEPYVTKVVLIPHFSYRPWTIVADLKGIKVFYYPIANASIAPDDPLIPDKKLALLYKALGDEARLKMVKLLFSGDKSLQELASLLDMPKSTLHHHLTQLRSARLVLTSKSKYSLNKTKLMDINRGLTDYLHEGWNENE</sequence>
<dbReference type="SMART" id="SM00418">
    <property type="entry name" value="HTH_ARSR"/>
    <property type="match status" value="1"/>
</dbReference>
<evidence type="ECO:0000256" key="1">
    <source>
        <dbReference type="ARBA" id="ARBA00023015"/>
    </source>
</evidence>
<dbReference type="PRINTS" id="PR00778">
    <property type="entry name" value="HTHARSR"/>
</dbReference>
<evidence type="ECO:0000313" key="5">
    <source>
        <dbReference type="EMBL" id="MEN0642212.1"/>
    </source>
</evidence>
<keyword evidence="3" id="KW-0804">Transcription</keyword>
<dbReference type="SUPFAM" id="SSF46785">
    <property type="entry name" value="Winged helix' DNA-binding domain"/>
    <property type="match status" value="1"/>
</dbReference>
<dbReference type="Pfam" id="PF01022">
    <property type="entry name" value="HTH_5"/>
    <property type="match status" value="1"/>
</dbReference>
<comment type="caution">
    <text evidence="5">The sequence shown here is derived from an EMBL/GenBank/DDBJ whole genome shotgun (WGS) entry which is preliminary data.</text>
</comment>
<reference evidence="5 6" key="1">
    <citation type="submission" date="2024-03" db="EMBL/GenBank/DDBJ databases">
        <title>Bacilli Hybrid Assemblies.</title>
        <authorList>
            <person name="Kovac J."/>
        </authorList>
    </citation>
    <scope>NUCLEOTIDE SEQUENCE [LARGE SCALE GENOMIC DNA]</scope>
    <source>
        <strain evidence="5 6">FSL R7-0666</strain>
    </source>
</reference>
<protein>
    <submittedName>
        <fullName evidence="5">Metalloregulator ArsR/SmtB family transcription factor</fullName>
    </submittedName>
</protein>
<dbReference type="InterPro" id="IPR036390">
    <property type="entry name" value="WH_DNA-bd_sf"/>
</dbReference>
<keyword evidence="6" id="KW-1185">Reference proteome</keyword>
<name>A0ABU9VEZ9_9BACI</name>
<gene>
    <name evidence="5" type="ORF">MKY91_03400</name>
</gene>
<evidence type="ECO:0000313" key="6">
    <source>
        <dbReference type="Proteomes" id="UP001418796"/>
    </source>
</evidence>
<dbReference type="InterPro" id="IPR001845">
    <property type="entry name" value="HTH_ArsR_DNA-bd_dom"/>
</dbReference>
<keyword evidence="1" id="KW-0805">Transcription regulation</keyword>